<keyword evidence="4 9" id="KW-0812">Transmembrane</keyword>
<comment type="subcellular location">
    <subcellularLocation>
        <location evidence="1 9">Cell membrane</location>
        <topology evidence="1 9">Multi-pass membrane protein</topology>
    </subcellularLocation>
</comment>
<keyword evidence="14" id="KW-1185">Reference proteome</keyword>
<feature type="transmembrane region" description="Helical" evidence="9">
    <location>
        <begin position="376"/>
        <end position="400"/>
    </location>
</feature>
<dbReference type="Pfam" id="PF21760">
    <property type="entry name" value="SecD_1st"/>
    <property type="match status" value="1"/>
</dbReference>
<keyword evidence="7 9" id="KW-0811">Translocation</keyword>
<comment type="similarity">
    <text evidence="9">Belongs to the SecD/SecF family. SecD subfamily.</text>
</comment>
<evidence type="ECO:0000256" key="1">
    <source>
        <dbReference type="ARBA" id="ARBA00004651"/>
    </source>
</evidence>
<dbReference type="PRINTS" id="PR00702">
    <property type="entry name" value="ACRIFLAVINRP"/>
</dbReference>
<comment type="subunit">
    <text evidence="9">Forms a complex with SecF. Part of the essential Sec protein translocation apparatus which comprises SecA, SecYEG and auxiliary proteins SecDF. Other proteins may also be involved.</text>
</comment>
<dbReference type="PANTHER" id="PTHR30081:SF1">
    <property type="entry name" value="PROTEIN TRANSLOCASE SUBUNIT SECD"/>
    <property type="match status" value="1"/>
</dbReference>
<evidence type="ECO:0000256" key="5">
    <source>
        <dbReference type="ARBA" id="ARBA00022927"/>
    </source>
</evidence>
<evidence type="ECO:0000256" key="9">
    <source>
        <dbReference type="HAMAP-Rule" id="MF_01463"/>
    </source>
</evidence>
<dbReference type="GO" id="GO:0015450">
    <property type="term" value="F:protein-transporting ATPase activity"/>
    <property type="evidence" value="ECO:0007669"/>
    <property type="project" value="InterPro"/>
</dbReference>
<feature type="domain" description="SecDF P1 head subdomain" evidence="12">
    <location>
        <begin position="134"/>
        <end position="231"/>
    </location>
</feature>
<dbReference type="Proteomes" id="UP000184196">
    <property type="component" value="Unassembled WGS sequence"/>
</dbReference>
<dbReference type="NCBIfam" id="TIGR00916">
    <property type="entry name" value="2A0604s01"/>
    <property type="match status" value="1"/>
</dbReference>
<evidence type="ECO:0000256" key="6">
    <source>
        <dbReference type="ARBA" id="ARBA00022989"/>
    </source>
</evidence>
<feature type="transmembrane region" description="Helical" evidence="9">
    <location>
        <begin position="348"/>
        <end position="370"/>
    </location>
</feature>
<dbReference type="AlphaFoldDB" id="A0A1M5AX91"/>
<evidence type="ECO:0000259" key="11">
    <source>
        <dbReference type="Pfam" id="PF21760"/>
    </source>
</evidence>
<dbReference type="InterPro" id="IPR048631">
    <property type="entry name" value="SecD_1st"/>
</dbReference>
<dbReference type="FunFam" id="1.20.1640.10:FF:000004">
    <property type="entry name" value="Protein translocase subunit SecD"/>
    <property type="match status" value="1"/>
</dbReference>
<dbReference type="Gene3D" id="3.30.70.3400">
    <property type="match status" value="1"/>
</dbReference>
<evidence type="ECO:0000256" key="3">
    <source>
        <dbReference type="ARBA" id="ARBA00022475"/>
    </source>
</evidence>
<organism evidence="13 14">
    <name type="scientific">Desulfofundulus australicus DSM 11792</name>
    <dbReference type="NCBI Taxonomy" id="1121425"/>
    <lineage>
        <taxon>Bacteria</taxon>
        <taxon>Bacillati</taxon>
        <taxon>Bacillota</taxon>
        <taxon>Clostridia</taxon>
        <taxon>Eubacteriales</taxon>
        <taxon>Peptococcaceae</taxon>
        <taxon>Desulfofundulus</taxon>
    </lineage>
</organism>
<comment type="function">
    <text evidence="9">Part of the Sec protein translocase complex. Interacts with the SecYEG preprotein conducting channel. SecDF uses the proton motive force (PMF) to complete protein translocation after the ATP-dependent function of SecA.</text>
</comment>
<name>A0A1M5AX91_9FIRM</name>
<evidence type="ECO:0000256" key="8">
    <source>
        <dbReference type="ARBA" id="ARBA00023136"/>
    </source>
</evidence>
<dbReference type="GO" id="GO:0065002">
    <property type="term" value="P:intracellular protein transmembrane transport"/>
    <property type="evidence" value="ECO:0007669"/>
    <property type="project" value="UniProtKB-UniRule"/>
</dbReference>
<keyword evidence="8 9" id="KW-0472">Membrane</keyword>
<evidence type="ECO:0000259" key="10">
    <source>
        <dbReference type="Pfam" id="PF02355"/>
    </source>
</evidence>
<feature type="transmembrane region" description="Helical" evidence="9">
    <location>
        <begin position="281"/>
        <end position="300"/>
    </location>
</feature>
<dbReference type="PANTHER" id="PTHR30081">
    <property type="entry name" value="PROTEIN-EXPORT MEMBRANE PROTEIN SEC"/>
    <property type="match status" value="1"/>
</dbReference>
<dbReference type="InterPro" id="IPR055344">
    <property type="entry name" value="SecD_SecF_C_bact"/>
</dbReference>
<proteinExistence type="inferred from homology"/>
<feature type="domain" description="Protein export membrane protein SecD/SecF C-terminal" evidence="10">
    <location>
        <begin position="232"/>
        <end position="399"/>
    </location>
</feature>
<dbReference type="NCBIfam" id="TIGR01129">
    <property type="entry name" value="secD"/>
    <property type="match status" value="1"/>
</dbReference>
<evidence type="ECO:0000256" key="2">
    <source>
        <dbReference type="ARBA" id="ARBA00022448"/>
    </source>
</evidence>
<dbReference type="Gene3D" id="1.20.1640.10">
    <property type="entry name" value="Multidrug efflux transporter AcrB transmembrane domain"/>
    <property type="match status" value="1"/>
</dbReference>
<dbReference type="InterPro" id="IPR005791">
    <property type="entry name" value="SecD"/>
</dbReference>
<evidence type="ECO:0000256" key="7">
    <source>
        <dbReference type="ARBA" id="ARBA00023010"/>
    </source>
</evidence>
<feature type="transmembrane region" description="Helical" evidence="9">
    <location>
        <begin position="255"/>
        <end position="274"/>
    </location>
</feature>
<reference evidence="14" key="1">
    <citation type="submission" date="2016-11" db="EMBL/GenBank/DDBJ databases">
        <authorList>
            <person name="Varghese N."/>
            <person name="Submissions S."/>
        </authorList>
    </citation>
    <scope>NUCLEOTIDE SEQUENCE [LARGE SCALE GENOMIC DNA]</scope>
    <source>
        <strain evidence="14">DSM 11792</strain>
    </source>
</reference>
<dbReference type="GO" id="GO:0006605">
    <property type="term" value="P:protein targeting"/>
    <property type="evidence" value="ECO:0007669"/>
    <property type="project" value="UniProtKB-UniRule"/>
</dbReference>
<evidence type="ECO:0000313" key="14">
    <source>
        <dbReference type="Proteomes" id="UP000184196"/>
    </source>
</evidence>
<dbReference type="HAMAP" id="MF_01463_B">
    <property type="entry name" value="SecD_B"/>
    <property type="match status" value="1"/>
</dbReference>
<evidence type="ECO:0000256" key="4">
    <source>
        <dbReference type="ARBA" id="ARBA00022692"/>
    </source>
</evidence>
<dbReference type="GO" id="GO:0005886">
    <property type="term" value="C:plasma membrane"/>
    <property type="evidence" value="ECO:0007669"/>
    <property type="project" value="UniProtKB-SubCell"/>
</dbReference>
<dbReference type="Gene3D" id="3.30.1360.200">
    <property type="match status" value="1"/>
</dbReference>
<dbReference type="EMBL" id="FQUW01000024">
    <property type="protein sequence ID" value="SHF34697.1"/>
    <property type="molecule type" value="Genomic_DNA"/>
</dbReference>
<evidence type="ECO:0000313" key="13">
    <source>
        <dbReference type="EMBL" id="SHF34697.1"/>
    </source>
</evidence>
<dbReference type="InterPro" id="IPR048634">
    <property type="entry name" value="SecD_SecF_C"/>
</dbReference>
<dbReference type="GO" id="GO:0043952">
    <property type="term" value="P:protein transport by the Sec complex"/>
    <property type="evidence" value="ECO:0007669"/>
    <property type="project" value="UniProtKB-UniRule"/>
</dbReference>
<sequence length="417" mass="44499">MKLKWNKILILAGLVILVALATAAAVTPAFKNIPYLGKYLPLIKDVTLGLDLQGGVHVVLEAKDTPEAKVTQESMQQLMAVIQRRVDQFGVAEPVIQQQGRNRLIVEIAGRIDPEEAVRNLVKTAYLEFKTMDGKTVVTGADLKDAVESKDPTSGQVKVDLTFNAAGAKKFADATAANVGKPIAIILDGKVLQSPVVKEPIPNGKAQITGYESLEEAHNIAVLLRSGALPVKVEVVEKRAVGPALGADSLQKSKHAGLVGVLAILIFMIMYYRVPGLVADFALLIYALIVLAIYVGMNVTMTLPGIAAFLLSLGIAVDANVIIFERLKEELRAGKSLRSAIDAGFKRAFTAIFDANATTLIAAVVLYFFGMGSVRGFAITLGIGIVASMFTAITVTRWLLHLLAGSGLVRNVRAYGA</sequence>
<dbReference type="Pfam" id="PF02355">
    <property type="entry name" value="SecD_SecF_C"/>
    <property type="match status" value="1"/>
</dbReference>
<dbReference type="SUPFAM" id="SSF82866">
    <property type="entry name" value="Multidrug efflux transporter AcrB transmembrane domain"/>
    <property type="match status" value="1"/>
</dbReference>
<dbReference type="InterPro" id="IPR054384">
    <property type="entry name" value="SecDF_P1_head"/>
</dbReference>
<keyword evidence="2 9" id="KW-0813">Transport</keyword>
<dbReference type="Pfam" id="PF22599">
    <property type="entry name" value="SecDF_P1_head"/>
    <property type="match status" value="1"/>
</dbReference>
<keyword evidence="5 9" id="KW-0653">Protein transport</keyword>
<feature type="domain" description="Protein translocase subunit SecDF P1" evidence="11">
    <location>
        <begin position="75"/>
        <end position="133"/>
    </location>
</feature>
<gene>
    <name evidence="9" type="primary">secD</name>
    <name evidence="13" type="ORF">SAMN02745218_02021</name>
</gene>
<keyword evidence="6 9" id="KW-1133">Transmembrane helix</keyword>
<accession>A0A1M5AX91</accession>
<protein>
    <recommendedName>
        <fullName evidence="9">Protein translocase subunit SecD</fullName>
    </recommendedName>
</protein>
<evidence type="ECO:0000259" key="12">
    <source>
        <dbReference type="Pfam" id="PF22599"/>
    </source>
</evidence>
<keyword evidence="3 9" id="KW-1003">Cell membrane</keyword>
<dbReference type="InterPro" id="IPR022813">
    <property type="entry name" value="SecD/SecF_arch_bac"/>
</dbReference>
<dbReference type="InterPro" id="IPR001036">
    <property type="entry name" value="Acrflvin-R"/>
</dbReference>
<comment type="caution">
    <text evidence="9">Lacks conserved residue(s) required for the propagation of feature annotation.</text>
</comment>